<dbReference type="GO" id="GO:0051536">
    <property type="term" value="F:iron-sulfur cluster binding"/>
    <property type="evidence" value="ECO:0007669"/>
    <property type="project" value="UniProtKB-KW"/>
</dbReference>
<gene>
    <name evidence="7" type="ORF">SAMN05444274_101408</name>
</gene>
<sequence length="413" mass="47288">MNPYTTYLNSLVNKNKDNFAGYSSIKWLNPYHETEALQKREELLKKLEDNQLFHDTKPFHHQISEGCRLCGTGTWSCLFITNKCNAGCFYCPASQLKDEIPATQSLTFEVAESYADYINLFGFKGVSFSGGEPLLFFNRTLHFLKTVRKMCSPDIYIWMYTNGILADENKFRQLADAGLNEIRFDIGATGYSLNKLQIAKGIIPHITIEIPAVPEEKERLKAMLPEMIDAGVTNLNLHQLRLTKHNAEKMLARNYTFVPAEQPVVLESELAALEIIDFARANRLKIGINYCSFFFKNRFQSAGFRRILNNTLAPRGSSVSEKGFIREYSENAVTYKTLKLSEEKPAGEFKELLLSQKKCFISEETAAKIHLPDAQTKAEATQLIQEKNPQIPEDERLFRIWQMEHIEKGLREL</sequence>
<name>A0A1M4TMY0_9BACT</name>
<dbReference type="CDD" id="cd01335">
    <property type="entry name" value="Radical_SAM"/>
    <property type="match status" value="1"/>
</dbReference>
<evidence type="ECO:0000256" key="3">
    <source>
        <dbReference type="ARBA" id="ARBA00022723"/>
    </source>
</evidence>
<protein>
    <recommendedName>
        <fullName evidence="6">Radical SAM core domain-containing protein</fullName>
    </recommendedName>
</protein>
<keyword evidence="3" id="KW-0479">Metal-binding</keyword>
<dbReference type="Proteomes" id="UP000184164">
    <property type="component" value="Unassembled WGS sequence"/>
</dbReference>
<dbReference type="Pfam" id="PF04055">
    <property type="entry name" value="Radical_SAM"/>
    <property type="match status" value="1"/>
</dbReference>
<feature type="domain" description="Radical SAM core" evidence="6">
    <location>
        <begin position="70"/>
        <end position="285"/>
    </location>
</feature>
<dbReference type="Gene3D" id="3.20.20.70">
    <property type="entry name" value="Aldolase class I"/>
    <property type="match status" value="1"/>
</dbReference>
<reference evidence="8" key="1">
    <citation type="submission" date="2016-11" db="EMBL/GenBank/DDBJ databases">
        <authorList>
            <person name="Varghese N."/>
            <person name="Submissions S."/>
        </authorList>
    </citation>
    <scope>NUCLEOTIDE SEQUENCE [LARGE SCALE GENOMIC DNA]</scope>
    <source>
        <strain evidence="8">DSM 26910</strain>
    </source>
</reference>
<keyword evidence="4" id="KW-0408">Iron</keyword>
<dbReference type="RefSeq" id="WP_072998441.1">
    <property type="nucleotide sequence ID" value="NZ_FQUM01000001.1"/>
</dbReference>
<evidence type="ECO:0000256" key="4">
    <source>
        <dbReference type="ARBA" id="ARBA00023004"/>
    </source>
</evidence>
<dbReference type="PANTHER" id="PTHR43288:SF1">
    <property type="entry name" value="GLYCYL-RADICAL ENZYME ACTIVATING ENZYME MJ0021-RELATED"/>
    <property type="match status" value="1"/>
</dbReference>
<evidence type="ECO:0000256" key="5">
    <source>
        <dbReference type="ARBA" id="ARBA00023014"/>
    </source>
</evidence>
<evidence type="ECO:0000313" key="8">
    <source>
        <dbReference type="Proteomes" id="UP000184164"/>
    </source>
</evidence>
<evidence type="ECO:0000256" key="2">
    <source>
        <dbReference type="ARBA" id="ARBA00022691"/>
    </source>
</evidence>
<dbReference type="InterPro" id="IPR040087">
    <property type="entry name" value="MJ0021-like"/>
</dbReference>
<dbReference type="PANTHER" id="PTHR43288">
    <property type="entry name" value="BIOTIN SYNTHASE-RELATED PROTEIN, RADICAL SAM SUPERFAMILY"/>
    <property type="match status" value="1"/>
</dbReference>
<evidence type="ECO:0000313" key="7">
    <source>
        <dbReference type="EMBL" id="SHE45849.1"/>
    </source>
</evidence>
<keyword evidence="8" id="KW-1185">Reference proteome</keyword>
<dbReference type="STRING" id="1484053.SAMN05444274_101408"/>
<keyword evidence="2" id="KW-0949">S-adenosyl-L-methionine</keyword>
<dbReference type="SFLD" id="SFLDS00029">
    <property type="entry name" value="Radical_SAM"/>
    <property type="match status" value="1"/>
</dbReference>
<accession>A0A1M4TMY0</accession>
<dbReference type="InterPro" id="IPR007197">
    <property type="entry name" value="rSAM"/>
</dbReference>
<dbReference type="GO" id="GO:0003824">
    <property type="term" value="F:catalytic activity"/>
    <property type="evidence" value="ECO:0007669"/>
    <property type="project" value="InterPro"/>
</dbReference>
<proteinExistence type="predicted"/>
<dbReference type="SFLD" id="SFLDG01067">
    <property type="entry name" value="SPASM/twitch_domain_containing"/>
    <property type="match status" value="1"/>
</dbReference>
<dbReference type="AlphaFoldDB" id="A0A1M4TMY0"/>
<dbReference type="PROSITE" id="PS51918">
    <property type="entry name" value="RADICAL_SAM"/>
    <property type="match status" value="1"/>
</dbReference>
<evidence type="ECO:0000256" key="1">
    <source>
        <dbReference type="ARBA" id="ARBA00001966"/>
    </source>
</evidence>
<dbReference type="EMBL" id="FQUM01000001">
    <property type="protein sequence ID" value="SHE45849.1"/>
    <property type="molecule type" value="Genomic_DNA"/>
</dbReference>
<keyword evidence="5" id="KW-0411">Iron-sulfur</keyword>
<dbReference type="OrthoDB" id="9810775at2"/>
<dbReference type="SUPFAM" id="SSF102114">
    <property type="entry name" value="Radical SAM enzymes"/>
    <property type="match status" value="1"/>
</dbReference>
<dbReference type="GO" id="GO:0046872">
    <property type="term" value="F:metal ion binding"/>
    <property type="evidence" value="ECO:0007669"/>
    <property type="project" value="UniProtKB-KW"/>
</dbReference>
<dbReference type="InterPro" id="IPR058240">
    <property type="entry name" value="rSAM_sf"/>
</dbReference>
<dbReference type="InterPro" id="IPR013785">
    <property type="entry name" value="Aldolase_TIM"/>
</dbReference>
<comment type="cofactor">
    <cofactor evidence="1">
        <name>[4Fe-4S] cluster</name>
        <dbReference type="ChEBI" id="CHEBI:49883"/>
    </cofactor>
</comment>
<evidence type="ECO:0000259" key="6">
    <source>
        <dbReference type="PROSITE" id="PS51918"/>
    </source>
</evidence>
<organism evidence="7 8">
    <name type="scientific">Mariniphaga anaerophila</name>
    <dbReference type="NCBI Taxonomy" id="1484053"/>
    <lineage>
        <taxon>Bacteria</taxon>
        <taxon>Pseudomonadati</taxon>
        <taxon>Bacteroidota</taxon>
        <taxon>Bacteroidia</taxon>
        <taxon>Marinilabiliales</taxon>
        <taxon>Prolixibacteraceae</taxon>
        <taxon>Mariniphaga</taxon>
    </lineage>
</organism>
<dbReference type="SFLD" id="SFLDG01108">
    <property type="entry name" value="Uncharacterised_Radical_SAM_Su"/>
    <property type="match status" value="1"/>
</dbReference>